<dbReference type="CDD" id="cd02440">
    <property type="entry name" value="AdoMet_MTases"/>
    <property type="match status" value="1"/>
</dbReference>
<evidence type="ECO:0000256" key="3">
    <source>
        <dbReference type="ARBA" id="ARBA00022679"/>
    </source>
</evidence>
<dbReference type="Proteomes" id="UP000596977">
    <property type="component" value="Unassembled WGS sequence"/>
</dbReference>
<sequence length="371" mass="42646">MAAGVYAFFTDLLAQCDIEVGGARPWDIKIHDERLFSRVMRYGSLGLGEAYMDGWWDAEKVDEFLYRILVNDLKSKIKFDFAFAALTIKGLLINAQRLHVAEVGEKHYDIGNDLYQRMLDPRMIYSCAYWKDADNLAAAQEAKLDLICRKIGLEPGMQVLDIGSGWGGFLRFAAERYGVSGLGITVSKEQAAYAEQMRGDLPIETRLMDYMELEGKFDRIVSIGMFEHVGYKNYNRYFAKVRDLLSEDGIFLLHTIGGNVRRASGDPWLEKYIFPNGMLPGPSQLARAAEGKLAMEDWHNFGADYDPTLMAWYENFEAAWPDLKDRYGERFYRMWRYYLLCCAAIFRARWAHLWQIVYSPNGIKGGYESVR</sequence>
<gene>
    <name evidence="7" type="primary">cfa</name>
    <name evidence="7" type="ORF">GCM10011499_25110</name>
</gene>
<keyword evidence="8" id="KW-1185">Reference proteome</keyword>
<evidence type="ECO:0000256" key="2">
    <source>
        <dbReference type="ARBA" id="ARBA00022603"/>
    </source>
</evidence>
<proteinExistence type="inferred from homology"/>
<dbReference type="PANTHER" id="PTHR43667:SF1">
    <property type="entry name" value="CYCLOPROPANE-FATTY-ACYL-PHOSPHOLIPID SYNTHASE"/>
    <property type="match status" value="1"/>
</dbReference>
<dbReference type="Gene3D" id="3.40.50.150">
    <property type="entry name" value="Vaccinia Virus protein VP39"/>
    <property type="match status" value="1"/>
</dbReference>
<dbReference type="PIRSF" id="PIRSF003085">
    <property type="entry name" value="CMAS"/>
    <property type="match status" value="1"/>
</dbReference>
<evidence type="ECO:0000313" key="7">
    <source>
        <dbReference type="EMBL" id="GGA53971.1"/>
    </source>
</evidence>
<evidence type="ECO:0000256" key="1">
    <source>
        <dbReference type="ARBA" id="ARBA00010815"/>
    </source>
</evidence>
<comment type="caution">
    <text evidence="7">The sequence shown here is derived from an EMBL/GenBank/DDBJ whole genome shotgun (WGS) entry which is preliminary data.</text>
</comment>
<keyword evidence="4" id="KW-0949">S-adenosyl-L-methionine</keyword>
<evidence type="ECO:0000313" key="8">
    <source>
        <dbReference type="Proteomes" id="UP000596977"/>
    </source>
</evidence>
<keyword evidence="3" id="KW-0808">Transferase</keyword>
<keyword evidence="5" id="KW-0443">Lipid metabolism</keyword>
<dbReference type="NCBIfam" id="NF008686">
    <property type="entry name" value="PRK11705.1"/>
    <property type="match status" value="1"/>
</dbReference>
<dbReference type="InterPro" id="IPR029063">
    <property type="entry name" value="SAM-dependent_MTases_sf"/>
</dbReference>
<dbReference type="InterPro" id="IPR003333">
    <property type="entry name" value="CMAS"/>
</dbReference>
<dbReference type="Pfam" id="PF02353">
    <property type="entry name" value="CMAS"/>
    <property type="match status" value="1"/>
</dbReference>
<comment type="similarity">
    <text evidence="1">Belongs to the CFA/CMAS family.</text>
</comment>
<name>A0A916REB1_9HYPH</name>
<dbReference type="InterPro" id="IPR050723">
    <property type="entry name" value="CFA/CMAS"/>
</dbReference>
<evidence type="ECO:0000256" key="4">
    <source>
        <dbReference type="ARBA" id="ARBA00022691"/>
    </source>
</evidence>
<evidence type="ECO:0000256" key="6">
    <source>
        <dbReference type="PIRSR" id="PIRSR003085-1"/>
    </source>
</evidence>
<dbReference type="GO" id="GO:0008610">
    <property type="term" value="P:lipid biosynthetic process"/>
    <property type="evidence" value="ECO:0007669"/>
    <property type="project" value="InterPro"/>
</dbReference>
<dbReference type="SUPFAM" id="SSF53335">
    <property type="entry name" value="S-adenosyl-L-methionine-dependent methyltransferases"/>
    <property type="match status" value="1"/>
</dbReference>
<dbReference type="AlphaFoldDB" id="A0A916REB1"/>
<protein>
    <submittedName>
        <fullName evidence="7">Cyclopropane-fatty-acyl-phospholipid synthase</fullName>
    </submittedName>
</protein>
<accession>A0A916REB1</accession>
<dbReference type="GO" id="GO:0032259">
    <property type="term" value="P:methylation"/>
    <property type="evidence" value="ECO:0007669"/>
    <property type="project" value="UniProtKB-KW"/>
</dbReference>
<dbReference type="RefSeq" id="WP_127071995.1">
    <property type="nucleotide sequence ID" value="NZ_BMKB01000004.1"/>
</dbReference>
<dbReference type="EMBL" id="BMKB01000004">
    <property type="protein sequence ID" value="GGA53971.1"/>
    <property type="molecule type" value="Genomic_DNA"/>
</dbReference>
<dbReference type="OrthoDB" id="9782855at2"/>
<evidence type="ECO:0000256" key="5">
    <source>
        <dbReference type="ARBA" id="ARBA00023098"/>
    </source>
</evidence>
<feature type="active site" evidence="6">
    <location>
        <position position="342"/>
    </location>
</feature>
<dbReference type="GO" id="GO:0008168">
    <property type="term" value="F:methyltransferase activity"/>
    <property type="evidence" value="ECO:0007669"/>
    <property type="project" value="UniProtKB-KW"/>
</dbReference>
<reference evidence="7 8" key="1">
    <citation type="journal article" date="2014" name="Int. J. Syst. Evol. Microbiol.">
        <title>Complete genome sequence of Corynebacterium casei LMG S-19264T (=DSM 44701T), isolated from a smear-ripened cheese.</title>
        <authorList>
            <consortium name="US DOE Joint Genome Institute (JGI-PGF)"/>
            <person name="Walter F."/>
            <person name="Albersmeier A."/>
            <person name="Kalinowski J."/>
            <person name="Ruckert C."/>
        </authorList>
    </citation>
    <scope>NUCLEOTIDE SEQUENCE [LARGE SCALE GENOMIC DNA]</scope>
    <source>
        <strain evidence="7 8">CGMCC 1.15896</strain>
    </source>
</reference>
<organism evidence="7 8">
    <name type="scientific">Pelagibacterium lentulum</name>
    <dbReference type="NCBI Taxonomy" id="2029865"/>
    <lineage>
        <taxon>Bacteria</taxon>
        <taxon>Pseudomonadati</taxon>
        <taxon>Pseudomonadota</taxon>
        <taxon>Alphaproteobacteria</taxon>
        <taxon>Hyphomicrobiales</taxon>
        <taxon>Devosiaceae</taxon>
        <taxon>Pelagibacterium</taxon>
    </lineage>
</organism>
<keyword evidence="2" id="KW-0489">Methyltransferase</keyword>
<dbReference type="PANTHER" id="PTHR43667">
    <property type="entry name" value="CYCLOPROPANE-FATTY-ACYL-PHOSPHOLIPID SYNTHASE"/>
    <property type="match status" value="1"/>
</dbReference>